<protein>
    <submittedName>
        <fullName evidence="2">Uncharacterized protein</fullName>
    </submittedName>
</protein>
<accession>A0AAV4XMW7</accession>
<dbReference type="AlphaFoldDB" id="A0AAV4XMW7"/>
<evidence type="ECO:0000313" key="2">
    <source>
        <dbReference type="EMBL" id="GIY95987.1"/>
    </source>
</evidence>
<dbReference type="Proteomes" id="UP001054945">
    <property type="component" value="Unassembled WGS sequence"/>
</dbReference>
<feature type="compositionally biased region" description="Basic and acidic residues" evidence="1">
    <location>
        <begin position="56"/>
        <end position="74"/>
    </location>
</feature>
<sequence>MYLWNGASKILKRLLQMLHEFLLETLTLNGRCWKSIRNFQQKRMRKDFNRRKNRLLKRESEHTRKATDRSRKKNRIIEEIKCRIEKKLKPYQKTRRKTERDYT</sequence>
<comment type="caution">
    <text evidence="2">The sequence shown here is derived from an EMBL/GenBank/DDBJ whole genome shotgun (WGS) entry which is preliminary data.</text>
</comment>
<gene>
    <name evidence="2" type="ORF">CEXT_404401</name>
</gene>
<dbReference type="EMBL" id="BPLR01000607">
    <property type="protein sequence ID" value="GIY95987.1"/>
    <property type="molecule type" value="Genomic_DNA"/>
</dbReference>
<feature type="region of interest" description="Disordered" evidence="1">
    <location>
        <begin position="53"/>
        <end position="74"/>
    </location>
</feature>
<organism evidence="2 3">
    <name type="scientific">Caerostris extrusa</name>
    <name type="common">Bark spider</name>
    <name type="synonym">Caerostris bankana</name>
    <dbReference type="NCBI Taxonomy" id="172846"/>
    <lineage>
        <taxon>Eukaryota</taxon>
        <taxon>Metazoa</taxon>
        <taxon>Ecdysozoa</taxon>
        <taxon>Arthropoda</taxon>
        <taxon>Chelicerata</taxon>
        <taxon>Arachnida</taxon>
        <taxon>Araneae</taxon>
        <taxon>Araneomorphae</taxon>
        <taxon>Entelegynae</taxon>
        <taxon>Araneoidea</taxon>
        <taxon>Araneidae</taxon>
        <taxon>Caerostris</taxon>
    </lineage>
</organism>
<reference evidence="2 3" key="1">
    <citation type="submission" date="2021-06" db="EMBL/GenBank/DDBJ databases">
        <title>Caerostris extrusa draft genome.</title>
        <authorList>
            <person name="Kono N."/>
            <person name="Arakawa K."/>
        </authorList>
    </citation>
    <scope>NUCLEOTIDE SEQUENCE [LARGE SCALE GENOMIC DNA]</scope>
</reference>
<name>A0AAV4XMW7_CAEEX</name>
<proteinExistence type="predicted"/>
<keyword evidence="3" id="KW-1185">Reference proteome</keyword>
<evidence type="ECO:0000256" key="1">
    <source>
        <dbReference type="SAM" id="MobiDB-lite"/>
    </source>
</evidence>
<evidence type="ECO:0000313" key="3">
    <source>
        <dbReference type="Proteomes" id="UP001054945"/>
    </source>
</evidence>